<dbReference type="PANTHER" id="PTHR47632">
    <property type="entry name" value="FMRFAMIDE PEPTIDE RECEPTOR FAMILY-RELATED"/>
    <property type="match status" value="1"/>
</dbReference>
<comment type="subcellular location">
    <subcellularLocation>
        <location evidence="1">Membrane</location>
    </subcellularLocation>
</comment>
<accession>A0A915NEQ8</accession>
<dbReference type="AlphaFoldDB" id="A0A915NEQ8"/>
<feature type="domain" description="G-protein coupled receptors family 1 profile" evidence="6">
    <location>
        <begin position="28"/>
        <end position="59"/>
    </location>
</feature>
<dbReference type="InterPro" id="IPR053326">
    <property type="entry name" value="GPCR1-like"/>
</dbReference>
<dbReference type="WBParaSite" id="scf7180000417764.g1730">
    <property type="protein sequence ID" value="scf7180000417764.g1730"/>
    <property type="gene ID" value="scf7180000417764.g1730"/>
</dbReference>
<proteinExistence type="predicted"/>
<dbReference type="InterPro" id="IPR017452">
    <property type="entry name" value="GPCR_Rhodpsn_7TM"/>
</dbReference>
<protein>
    <submittedName>
        <fullName evidence="8">G-protein coupled receptors family 1 profile domain-containing protein</fullName>
    </submittedName>
</protein>
<evidence type="ECO:0000256" key="4">
    <source>
        <dbReference type="ARBA" id="ARBA00023136"/>
    </source>
</evidence>
<evidence type="ECO:0000256" key="3">
    <source>
        <dbReference type="ARBA" id="ARBA00022989"/>
    </source>
</evidence>
<evidence type="ECO:0000313" key="8">
    <source>
        <dbReference type="WBParaSite" id="scf7180000417764.g1730"/>
    </source>
</evidence>
<dbReference type="GO" id="GO:0004930">
    <property type="term" value="F:G protein-coupled receptor activity"/>
    <property type="evidence" value="ECO:0007669"/>
    <property type="project" value="InterPro"/>
</dbReference>
<dbReference type="SUPFAM" id="SSF81321">
    <property type="entry name" value="Family A G protein-coupled receptor-like"/>
    <property type="match status" value="1"/>
</dbReference>
<evidence type="ECO:0000256" key="5">
    <source>
        <dbReference type="SAM" id="Phobius"/>
    </source>
</evidence>
<feature type="transmembrane region" description="Helical" evidence="5">
    <location>
        <begin position="12"/>
        <end position="36"/>
    </location>
</feature>
<keyword evidence="4 5" id="KW-0472">Membrane</keyword>
<keyword evidence="3 5" id="KW-1133">Transmembrane helix</keyword>
<evidence type="ECO:0000256" key="2">
    <source>
        <dbReference type="ARBA" id="ARBA00022692"/>
    </source>
</evidence>
<evidence type="ECO:0000256" key="1">
    <source>
        <dbReference type="ARBA" id="ARBA00004370"/>
    </source>
</evidence>
<dbReference type="GO" id="GO:0016020">
    <property type="term" value="C:membrane"/>
    <property type="evidence" value="ECO:0007669"/>
    <property type="project" value="UniProtKB-SubCell"/>
</dbReference>
<organism evidence="7 8">
    <name type="scientific">Meloidogyne floridensis</name>
    <dbReference type="NCBI Taxonomy" id="298350"/>
    <lineage>
        <taxon>Eukaryota</taxon>
        <taxon>Metazoa</taxon>
        <taxon>Ecdysozoa</taxon>
        <taxon>Nematoda</taxon>
        <taxon>Chromadorea</taxon>
        <taxon>Rhabditida</taxon>
        <taxon>Tylenchina</taxon>
        <taxon>Tylenchomorpha</taxon>
        <taxon>Tylenchoidea</taxon>
        <taxon>Meloidogynidae</taxon>
        <taxon>Meloidogyninae</taxon>
        <taxon>Meloidogyne</taxon>
    </lineage>
</organism>
<dbReference type="Gene3D" id="1.20.1070.10">
    <property type="entry name" value="Rhodopsin 7-helix transmembrane proteins"/>
    <property type="match status" value="1"/>
</dbReference>
<reference evidence="8" key="1">
    <citation type="submission" date="2022-11" db="UniProtKB">
        <authorList>
            <consortium name="WormBaseParasite"/>
        </authorList>
    </citation>
    <scope>IDENTIFICATION</scope>
</reference>
<dbReference type="PRINTS" id="PR00237">
    <property type="entry name" value="GPCRRHODOPSN"/>
</dbReference>
<dbReference type="PANTHER" id="PTHR47632:SF1">
    <property type="entry name" value="G-PROTEIN COUPLED RECEPTORS FAMILY 1 PROFILE DOMAIN-CONTAINING PROTEIN"/>
    <property type="match status" value="1"/>
</dbReference>
<sequence>MTKIYQIIYNLIVSGTVLALIGIVGLVGNLLIIFVYSQPERRSHSIAVYLRALAISDLL</sequence>
<dbReference type="InterPro" id="IPR000276">
    <property type="entry name" value="GPCR_Rhodpsn"/>
</dbReference>
<dbReference type="PROSITE" id="PS50262">
    <property type="entry name" value="G_PROTEIN_RECEP_F1_2"/>
    <property type="match status" value="1"/>
</dbReference>
<keyword evidence="2 5" id="KW-0812">Transmembrane</keyword>
<evidence type="ECO:0000313" key="7">
    <source>
        <dbReference type="Proteomes" id="UP000887560"/>
    </source>
</evidence>
<evidence type="ECO:0000259" key="6">
    <source>
        <dbReference type="PROSITE" id="PS50262"/>
    </source>
</evidence>
<name>A0A915NEQ8_9BILA</name>
<dbReference type="Proteomes" id="UP000887560">
    <property type="component" value="Unplaced"/>
</dbReference>
<keyword evidence="7" id="KW-1185">Reference proteome</keyword>